<dbReference type="Gene3D" id="3.30.1360.130">
    <property type="entry name" value="Dipeptide transport protein"/>
    <property type="match status" value="1"/>
</dbReference>
<name>B8D3W0_DESA1</name>
<protein>
    <submittedName>
        <fullName evidence="1">Peptidase M55, D-aminopeptidase</fullName>
    </submittedName>
</protein>
<dbReference type="EMBL" id="CP001140">
    <property type="protein sequence ID" value="ACL10791.1"/>
    <property type="molecule type" value="Genomic_DNA"/>
</dbReference>
<evidence type="ECO:0000313" key="2">
    <source>
        <dbReference type="Proteomes" id="UP000006903"/>
    </source>
</evidence>
<sequence length="284" mass="31448">MHVKAYISVDLEGLPGVSSLTMLNPGNTQFNRAVKVLTRLLNTVIDELATHGFDAIYVADSHGLMTNIDYLELDSRAELVQGYPRQFSMVTLLDSSFNAALFIGYHAAAGTPHGILDHTMSGRTFTEIRVNGERVSEFILNSLYAGEHNVPVVLLAGDEHLRAEVEKYSPWTIFVPLKKGVSRYSASYPGIDKVTEALREGVSKAVKKLKKGEVQPLKWSKPFKAELTLRDSLIADILEPLPIFKRIDAYRVEFAANTASELLGYIELIAHLGYGVDSLKNNIK</sequence>
<dbReference type="PIRSF" id="PIRSF015853">
    <property type="entry name" value="Pep_DppA"/>
    <property type="match status" value="1"/>
</dbReference>
<gene>
    <name evidence="1" type="ordered locus">DKAM_0465</name>
</gene>
<accession>B8D3W0</accession>
<dbReference type="STRING" id="490899.DKAM_0465"/>
<keyword evidence="1" id="KW-0031">Aminopeptidase</keyword>
<dbReference type="eggNOG" id="arCOG04080">
    <property type="taxonomic scope" value="Archaea"/>
</dbReference>
<dbReference type="InterPro" id="IPR036177">
    <property type="entry name" value="Peptidase_M55_sf"/>
</dbReference>
<dbReference type="HOGENOM" id="CLU_086038_1_0_2"/>
<proteinExistence type="predicted"/>
<dbReference type="CDD" id="cd08769">
    <property type="entry name" value="DAP_dppA_2"/>
    <property type="match status" value="1"/>
</dbReference>
<evidence type="ECO:0000313" key="1">
    <source>
        <dbReference type="EMBL" id="ACL10791.1"/>
    </source>
</evidence>
<dbReference type="KEGG" id="dka:DKAM_0465"/>
<dbReference type="InterPro" id="IPR007035">
    <property type="entry name" value="Peptidase_M55"/>
</dbReference>
<reference evidence="1 2" key="1">
    <citation type="journal article" date="2009" name="J. Bacteriol.">
        <title>Complete genome sequence of the anaerobic, protein-degrading hyperthermophilic crenarchaeon Desulfurococcus kamchatkensis.</title>
        <authorList>
            <person name="Ravin N.V."/>
            <person name="Mardanov A.V."/>
            <person name="Beletsky A.V."/>
            <person name="Kublanov I.V."/>
            <person name="Kolganova T.V."/>
            <person name="Lebedinsky A.V."/>
            <person name="Chernyh N.A."/>
            <person name="Bonch-Osmolovskaya E.A."/>
            <person name="Skryabin K.G."/>
        </authorList>
    </citation>
    <scope>NUCLEOTIDE SEQUENCE [LARGE SCALE GENOMIC DNA]</scope>
    <source>
        <strain evidence="2">DSM 18924 / JCM 16383 / VKM B-2413 / 1221n</strain>
    </source>
</reference>
<dbReference type="GO" id="GO:0004177">
    <property type="term" value="F:aminopeptidase activity"/>
    <property type="evidence" value="ECO:0007669"/>
    <property type="project" value="UniProtKB-KW"/>
</dbReference>
<dbReference type="Pfam" id="PF04951">
    <property type="entry name" value="Peptidase_M55"/>
    <property type="match status" value="1"/>
</dbReference>
<keyword evidence="1" id="KW-0378">Hydrolase</keyword>
<organism evidence="1 2">
    <name type="scientific">Desulfurococcus amylolyticus (strain DSM 18924 / JCM 16383 / VKM B-2413 / 1221n)</name>
    <name type="common">Desulfurococcus kamchatkensis</name>
    <dbReference type="NCBI Taxonomy" id="490899"/>
    <lineage>
        <taxon>Archaea</taxon>
        <taxon>Thermoproteota</taxon>
        <taxon>Thermoprotei</taxon>
        <taxon>Desulfurococcales</taxon>
        <taxon>Desulfurococcaceae</taxon>
        <taxon>Desulfurococcus</taxon>
    </lineage>
</organism>
<dbReference type="AlphaFoldDB" id="B8D3W0"/>
<dbReference type="Proteomes" id="UP000006903">
    <property type="component" value="Chromosome"/>
</dbReference>
<dbReference type="InterPro" id="IPR027476">
    <property type="entry name" value="DppA_N"/>
</dbReference>
<dbReference type="SUPFAM" id="SSF63992">
    <property type="entry name" value="Dipeptide transport protein"/>
    <property type="match status" value="1"/>
</dbReference>
<keyword evidence="1" id="KW-0645">Protease</keyword>
<dbReference type="Gene3D" id="3.40.50.10780">
    <property type="entry name" value="Dipeptide transport protein"/>
    <property type="match status" value="1"/>
</dbReference>